<proteinExistence type="predicted"/>
<keyword evidence="2" id="KW-1185">Reference proteome</keyword>
<name>A0ACD4NI66_9HYPH</name>
<dbReference type="Proteomes" id="UP001163223">
    <property type="component" value="Chromosome"/>
</dbReference>
<sequence>MSDLDLWLIILGGGLLTYLTRIGGHLLIARIGALPPRLEAALNAVPAAVITTIVAPVVVSGTWAERLSILACGLLCLWLPGIVVVLLGTAFVAVARSQGF</sequence>
<evidence type="ECO:0000313" key="1">
    <source>
        <dbReference type="EMBL" id="WAJ26514.1"/>
    </source>
</evidence>
<reference evidence="1" key="1">
    <citation type="submission" date="2022-11" db="EMBL/GenBank/DDBJ databases">
        <title>beta-Carotene-producing bacterium, Jeongeuplla avenae sp. nov., alleviates the salt stress of Arabidopsis seedlings.</title>
        <authorList>
            <person name="Jiang L."/>
            <person name="Lee J."/>
        </authorList>
    </citation>
    <scope>NUCLEOTIDE SEQUENCE</scope>
    <source>
        <strain evidence="1">DY_R2A_6</strain>
    </source>
</reference>
<accession>A0ACD4NI66</accession>
<gene>
    <name evidence="1" type="ORF">OXU80_16715</name>
</gene>
<dbReference type="EMBL" id="CP113520">
    <property type="protein sequence ID" value="WAJ26514.1"/>
    <property type="molecule type" value="Genomic_DNA"/>
</dbReference>
<protein>
    <submittedName>
        <fullName evidence="1">AzlD domain-containing protein</fullName>
    </submittedName>
</protein>
<evidence type="ECO:0000313" key="2">
    <source>
        <dbReference type="Proteomes" id="UP001163223"/>
    </source>
</evidence>
<organism evidence="1 2">
    <name type="scientific">Antarcticirhabdus aurantiaca</name>
    <dbReference type="NCBI Taxonomy" id="2606717"/>
    <lineage>
        <taxon>Bacteria</taxon>
        <taxon>Pseudomonadati</taxon>
        <taxon>Pseudomonadota</taxon>
        <taxon>Alphaproteobacteria</taxon>
        <taxon>Hyphomicrobiales</taxon>
        <taxon>Aurantimonadaceae</taxon>
        <taxon>Antarcticirhabdus</taxon>
    </lineage>
</organism>